<dbReference type="InterPro" id="IPR036271">
    <property type="entry name" value="Tet_transcr_reg_TetR-rel_C_sf"/>
</dbReference>
<evidence type="ECO:0000256" key="1">
    <source>
        <dbReference type="ARBA" id="ARBA00023015"/>
    </source>
</evidence>
<name>A0A7X4WN21_9GAMM</name>
<dbReference type="PANTHER" id="PTHR47506:SF10">
    <property type="entry name" value="TRANSCRIPTIONAL REGULATORY PROTEIN"/>
    <property type="match status" value="1"/>
</dbReference>
<reference evidence="4 5" key="1">
    <citation type="submission" date="2017-05" db="EMBL/GenBank/DDBJ databases">
        <title>High clonality and local adaptation shapes Vibrionaceae linages within an endangered oasis.</title>
        <authorList>
            <person name="Vazquez-Rosas-Landa M."/>
        </authorList>
    </citation>
    <scope>NUCLEOTIDE SEQUENCE [LARGE SCALE GENOMIC DNA]</scope>
    <source>
        <strain evidence="4 5">P46_P4S1P180</strain>
    </source>
</reference>
<organism evidence="4 5">
    <name type="scientific">Photobacterium halotolerans</name>
    <dbReference type="NCBI Taxonomy" id="265726"/>
    <lineage>
        <taxon>Bacteria</taxon>
        <taxon>Pseudomonadati</taxon>
        <taxon>Pseudomonadota</taxon>
        <taxon>Gammaproteobacteria</taxon>
        <taxon>Vibrionales</taxon>
        <taxon>Vibrionaceae</taxon>
        <taxon>Photobacterium</taxon>
    </lineage>
</organism>
<dbReference type="PANTHER" id="PTHR47506">
    <property type="entry name" value="TRANSCRIPTIONAL REGULATORY PROTEIN"/>
    <property type="match status" value="1"/>
</dbReference>
<evidence type="ECO:0000313" key="4">
    <source>
        <dbReference type="EMBL" id="NAW63661.1"/>
    </source>
</evidence>
<accession>A0A7X4WN21</accession>
<dbReference type="GO" id="GO:0003677">
    <property type="term" value="F:DNA binding"/>
    <property type="evidence" value="ECO:0007669"/>
    <property type="project" value="UniProtKB-UniRule"/>
</dbReference>
<protein>
    <submittedName>
        <fullName evidence="4">TetR family transcriptional regulator</fullName>
    </submittedName>
</protein>
<comment type="caution">
    <text evidence="4">The sequence shown here is derived from an EMBL/GenBank/DDBJ whole genome shotgun (WGS) entry which is preliminary data.</text>
</comment>
<evidence type="ECO:0000256" key="2">
    <source>
        <dbReference type="ARBA" id="ARBA00023125"/>
    </source>
</evidence>
<dbReference type="Gene3D" id="1.10.10.60">
    <property type="entry name" value="Homeodomain-like"/>
    <property type="match status" value="1"/>
</dbReference>
<dbReference type="Pfam" id="PF16925">
    <property type="entry name" value="TetR_C_13"/>
    <property type="match status" value="1"/>
</dbReference>
<dbReference type="InterPro" id="IPR009057">
    <property type="entry name" value="Homeodomain-like_sf"/>
</dbReference>
<dbReference type="AlphaFoldDB" id="A0A7X4WN21"/>
<dbReference type="InterPro" id="IPR001647">
    <property type="entry name" value="HTH_TetR"/>
</dbReference>
<dbReference type="InterPro" id="IPR011075">
    <property type="entry name" value="TetR_C"/>
</dbReference>
<keyword evidence="1" id="KW-0805">Transcription regulation</keyword>
<proteinExistence type="predicted"/>
<keyword evidence="2" id="KW-0238">DNA-binding</keyword>
<dbReference type="Pfam" id="PF00440">
    <property type="entry name" value="TetR_N"/>
    <property type="match status" value="1"/>
</dbReference>
<gene>
    <name evidence="4" type="ORF">CAG72_00365</name>
</gene>
<dbReference type="SUPFAM" id="SSF46689">
    <property type="entry name" value="Homeodomain-like"/>
    <property type="match status" value="1"/>
</dbReference>
<evidence type="ECO:0000313" key="5">
    <source>
        <dbReference type="Proteomes" id="UP000465712"/>
    </source>
</evidence>
<dbReference type="RefSeq" id="WP_161442028.1">
    <property type="nucleotide sequence ID" value="NZ_WXWV01000013.1"/>
</dbReference>
<sequence>MARTKNFDREEKLIQAMELFWLKGYADTSVSDLVECLGINRFSLYNTYTDKASLFSEALDYYLKKVSFPPLHNLLHEHAGYEDIVAYLKRFASLQREQPCGCFIQNALLERAHCDERVLVSGGVLFNTLAGRFQTAIQNAQEQGEWSMSTDAKQFSHFLVMQMQGIRVLGKARQYELVDNGVSVLLGLLALQNQAGHKYH</sequence>
<dbReference type="Gene3D" id="1.10.357.10">
    <property type="entry name" value="Tetracycline Repressor, domain 2"/>
    <property type="match status" value="1"/>
</dbReference>
<dbReference type="SUPFAM" id="SSF48498">
    <property type="entry name" value="Tetracyclin repressor-like, C-terminal domain"/>
    <property type="match status" value="1"/>
</dbReference>
<evidence type="ECO:0000256" key="3">
    <source>
        <dbReference type="ARBA" id="ARBA00023163"/>
    </source>
</evidence>
<dbReference type="PROSITE" id="PS50977">
    <property type="entry name" value="HTH_TETR_2"/>
    <property type="match status" value="1"/>
</dbReference>
<dbReference type="Proteomes" id="UP000465712">
    <property type="component" value="Unassembled WGS sequence"/>
</dbReference>
<dbReference type="EMBL" id="WXWW01000007">
    <property type="protein sequence ID" value="NAW63661.1"/>
    <property type="molecule type" value="Genomic_DNA"/>
</dbReference>
<keyword evidence="3" id="KW-0804">Transcription</keyword>